<dbReference type="OrthoDB" id="5912690at2759"/>
<protein>
    <recommendedName>
        <fullName evidence="4">DUF19 domain-containing protein</fullName>
    </recommendedName>
</protein>
<accession>A0A016TQ65</accession>
<proteinExistence type="predicted"/>
<evidence type="ECO:0000313" key="3">
    <source>
        <dbReference type="Proteomes" id="UP000024635"/>
    </source>
</evidence>
<organism evidence="2 3">
    <name type="scientific">Ancylostoma ceylanicum</name>
    <dbReference type="NCBI Taxonomy" id="53326"/>
    <lineage>
        <taxon>Eukaryota</taxon>
        <taxon>Metazoa</taxon>
        <taxon>Ecdysozoa</taxon>
        <taxon>Nematoda</taxon>
        <taxon>Chromadorea</taxon>
        <taxon>Rhabditida</taxon>
        <taxon>Rhabditina</taxon>
        <taxon>Rhabditomorpha</taxon>
        <taxon>Strongyloidea</taxon>
        <taxon>Ancylostomatidae</taxon>
        <taxon>Ancylostomatinae</taxon>
        <taxon>Ancylostoma</taxon>
    </lineage>
</organism>
<evidence type="ECO:0008006" key="4">
    <source>
        <dbReference type="Google" id="ProtNLM"/>
    </source>
</evidence>
<evidence type="ECO:0000313" key="2">
    <source>
        <dbReference type="EMBL" id="EYC04915.1"/>
    </source>
</evidence>
<reference evidence="3" key="1">
    <citation type="journal article" date="2015" name="Nat. Genet.">
        <title>The genome and transcriptome of the zoonotic hookworm Ancylostoma ceylanicum identify infection-specific gene families.</title>
        <authorList>
            <person name="Schwarz E.M."/>
            <person name="Hu Y."/>
            <person name="Antoshechkin I."/>
            <person name="Miller M.M."/>
            <person name="Sternberg P.W."/>
            <person name="Aroian R.V."/>
        </authorList>
    </citation>
    <scope>NUCLEOTIDE SEQUENCE</scope>
    <source>
        <strain evidence="3">HY135</strain>
    </source>
</reference>
<evidence type="ECO:0000256" key="1">
    <source>
        <dbReference type="SAM" id="MobiDB-lite"/>
    </source>
</evidence>
<name>A0A016TQ65_9BILA</name>
<feature type="compositionally biased region" description="Low complexity" evidence="1">
    <location>
        <begin position="314"/>
        <end position="324"/>
    </location>
</feature>
<sequence>MLGENLTAAFLICPPGRSISKCPFSLSVANIIPYTSSPPRDHADRSCFCSGQPASAAAFPTHSSPSVDRSHALGPPNPHDHSDVQHPTDGTMNLLGLLLVCFLPVVFASHCPSHISSRIQECVRPVAEYAKLLNNNQDSSRNSASEIGNAFSLPNMGGRVFNELCKLIAKFNVCVREFRAQCVRHVTISLIDSSYGYLCNEGYNTFMESAECLMELDRKPAVKRCHDETLVEIETANTETGIAMAAKLDRMCGALNFFAGCVKTPIKQECGSSAWQVIYRVLKDTTNTLMPGCQFTGASARLLSVEAEEHHTHPVTSTAATTTTAPPPPPMTTPLVVVEEFAYPAEVVTVSGNSRKGMKKNIVSQELSQLNGSSRITVCLLLFIVMLC</sequence>
<feature type="region of interest" description="Disordered" evidence="1">
    <location>
        <begin position="59"/>
        <end position="87"/>
    </location>
</feature>
<dbReference type="PANTHER" id="PTHR37431:SF3">
    <property type="entry name" value="DUF19 DOMAIN-CONTAINING PROTEIN"/>
    <property type="match status" value="1"/>
</dbReference>
<dbReference type="AlphaFoldDB" id="A0A016TQ65"/>
<feature type="region of interest" description="Disordered" evidence="1">
    <location>
        <begin position="310"/>
        <end position="329"/>
    </location>
</feature>
<comment type="caution">
    <text evidence="2">The sequence shown here is derived from an EMBL/GenBank/DDBJ whole genome shotgun (WGS) entry which is preliminary data.</text>
</comment>
<keyword evidence="3" id="KW-1185">Reference proteome</keyword>
<dbReference type="Proteomes" id="UP000024635">
    <property type="component" value="Unassembled WGS sequence"/>
</dbReference>
<gene>
    <name evidence="2" type="primary">Acey_s0085.g1861</name>
    <name evidence="2" type="synonym">Acey-F53A2.1</name>
    <name evidence="2" type="ORF">Y032_0085g1861</name>
</gene>
<dbReference type="PANTHER" id="PTHR37431">
    <property type="entry name" value="PROTEIN CBG06927"/>
    <property type="match status" value="1"/>
</dbReference>
<dbReference type="EMBL" id="JARK01001421">
    <property type="protein sequence ID" value="EYC04915.1"/>
    <property type="molecule type" value="Genomic_DNA"/>
</dbReference>